<proteinExistence type="predicted"/>
<sequence>MNTMKLTAFNIRRFIPSEQIDKALSLSVLFSIAMIAGRIIYTGHFTYLFLVWNLFLAVLPYLITKAISREPRLINTRMKFIIVFLLWLFWMPNAFYIITDLFHLGSTPNMPRWYDLALILSCAWNGVMMGVLSVRQMEKIWHVRVPQIREWWFMAPVMFLNAWGVYIGRFLRFNTWDIISNPFVLMADIFEMILHPVENRIAWSMVLCYAVLMGIMYVTLKQLSKAIR</sequence>
<evidence type="ECO:0000313" key="2">
    <source>
        <dbReference type="EMBL" id="RZS67082.1"/>
    </source>
</evidence>
<keyword evidence="1" id="KW-1133">Transmembrane helix</keyword>
<feature type="transmembrane region" description="Helical" evidence="1">
    <location>
        <begin position="80"/>
        <end position="98"/>
    </location>
</feature>
<comment type="caution">
    <text evidence="2">The sequence shown here is derived from an EMBL/GenBank/DDBJ whole genome shotgun (WGS) entry which is preliminary data.</text>
</comment>
<keyword evidence="1" id="KW-0812">Transmembrane</keyword>
<dbReference type="Proteomes" id="UP000293874">
    <property type="component" value="Unassembled WGS sequence"/>
</dbReference>
<feature type="transmembrane region" description="Helical" evidence="1">
    <location>
        <begin position="152"/>
        <end position="171"/>
    </location>
</feature>
<dbReference type="EMBL" id="SGXA01000004">
    <property type="protein sequence ID" value="RZS67082.1"/>
    <property type="molecule type" value="Genomic_DNA"/>
</dbReference>
<accession>A0A4Q7MJZ1</accession>
<dbReference type="InterPro" id="IPR009793">
    <property type="entry name" value="DUF1361"/>
</dbReference>
<dbReference type="Pfam" id="PF07099">
    <property type="entry name" value="DUF1361"/>
    <property type="match status" value="1"/>
</dbReference>
<gene>
    <name evidence="2" type="ORF">EV199_5467</name>
</gene>
<feature type="transmembrane region" description="Helical" evidence="1">
    <location>
        <begin position="201"/>
        <end position="220"/>
    </location>
</feature>
<evidence type="ECO:0000313" key="3">
    <source>
        <dbReference type="Proteomes" id="UP000293874"/>
    </source>
</evidence>
<keyword evidence="1" id="KW-0472">Membrane</keyword>
<feature type="transmembrane region" description="Helical" evidence="1">
    <location>
        <begin position="47"/>
        <end position="68"/>
    </location>
</feature>
<dbReference type="AlphaFoldDB" id="A0A4Q7MJZ1"/>
<feature type="transmembrane region" description="Helical" evidence="1">
    <location>
        <begin position="20"/>
        <end position="41"/>
    </location>
</feature>
<dbReference type="OrthoDB" id="4540541at2"/>
<organism evidence="2 3">
    <name type="scientific">Pseudobacter ginsenosidimutans</name>
    <dbReference type="NCBI Taxonomy" id="661488"/>
    <lineage>
        <taxon>Bacteria</taxon>
        <taxon>Pseudomonadati</taxon>
        <taxon>Bacteroidota</taxon>
        <taxon>Chitinophagia</taxon>
        <taxon>Chitinophagales</taxon>
        <taxon>Chitinophagaceae</taxon>
        <taxon>Pseudobacter</taxon>
    </lineage>
</organism>
<reference evidence="2 3" key="1">
    <citation type="submission" date="2019-02" db="EMBL/GenBank/DDBJ databases">
        <title>Genomic Encyclopedia of Type Strains, Phase IV (KMG-IV): sequencing the most valuable type-strain genomes for metagenomic binning, comparative biology and taxonomic classification.</title>
        <authorList>
            <person name="Goeker M."/>
        </authorList>
    </citation>
    <scope>NUCLEOTIDE SEQUENCE [LARGE SCALE GENOMIC DNA]</scope>
    <source>
        <strain evidence="2 3">DSM 18116</strain>
    </source>
</reference>
<name>A0A4Q7MJZ1_9BACT</name>
<evidence type="ECO:0000256" key="1">
    <source>
        <dbReference type="SAM" id="Phobius"/>
    </source>
</evidence>
<dbReference type="RefSeq" id="WP_130543963.1">
    <property type="nucleotide sequence ID" value="NZ_CP042431.1"/>
</dbReference>
<protein>
    <submittedName>
        <fullName evidence="2">Putative membrane protein</fullName>
    </submittedName>
</protein>
<keyword evidence="3" id="KW-1185">Reference proteome</keyword>
<feature type="transmembrane region" description="Helical" evidence="1">
    <location>
        <begin position="113"/>
        <end position="132"/>
    </location>
</feature>